<accession>A0AAV9W970</accession>
<comment type="caution">
    <text evidence="1">The sequence shown here is derived from an EMBL/GenBank/DDBJ whole genome shotgun (WGS) entry which is preliminary data.</text>
</comment>
<reference evidence="1 2" key="1">
    <citation type="submission" date="2023-08" db="EMBL/GenBank/DDBJ databases">
        <authorList>
            <person name="Palmer J.M."/>
        </authorList>
    </citation>
    <scope>NUCLEOTIDE SEQUENCE [LARGE SCALE GENOMIC DNA]</scope>
    <source>
        <strain evidence="1 2">TWF481</strain>
    </source>
</reference>
<evidence type="ECO:0000313" key="1">
    <source>
        <dbReference type="EMBL" id="KAK6504724.1"/>
    </source>
</evidence>
<dbReference type="AlphaFoldDB" id="A0AAV9W970"/>
<dbReference type="EMBL" id="JAVHJL010000004">
    <property type="protein sequence ID" value="KAK6504724.1"/>
    <property type="molecule type" value="Genomic_DNA"/>
</dbReference>
<organism evidence="1 2">
    <name type="scientific">Arthrobotrys musiformis</name>
    <dbReference type="NCBI Taxonomy" id="47236"/>
    <lineage>
        <taxon>Eukaryota</taxon>
        <taxon>Fungi</taxon>
        <taxon>Dikarya</taxon>
        <taxon>Ascomycota</taxon>
        <taxon>Pezizomycotina</taxon>
        <taxon>Orbiliomycetes</taxon>
        <taxon>Orbiliales</taxon>
        <taxon>Orbiliaceae</taxon>
        <taxon>Arthrobotrys</taxon>
    </lineage>
</organism>
<gene>
    <name evidence="1" type="ORF">TWF481_006663</name>
</gene>
<sequence length="100" mass="10895">MGKYDHSSGPAHGSKDLLGTKNAIVKHLMGFKITPEPPIESTESLPVYNLSEFSMESVANSSLSSSKPGNPSFNTCRRHAQSELPEQFKAVKSVYSPQEN</sequence>
<name>A0AAV9W970_9PEZI</name>
<proteinExistence type="predicted"/>
<dbReference type="Proteomes" id="UP001370758">
    <property type="component" value="Unassembled WGS sequence"/>
</dbReference>
<keyword evidence="2" id="KW-1185">Reference proteome</keyword>
<evidence type="ECO:0000313" key="2">
    <source>
        <dbReference type="Proteomes" id="UP001370758"/>
    </source>
</evidence>
<protein>
    <submittedName>
        <fullName evidence="1">Uncharacterized protein</fullName>
    </submittedName>
</protein>